<sequence>MRTSVMDVGSKTVRLVVADTAGGAPLPVHTAKWPLRLSEQVTPGRPVPPQAVERLVEAVAAADRTAARWGASSPLAFATAVVRGAPNRQEVLRTVRDRTGVDLCTLPGEVEAELTFLGARRWMGWRCGPLALVDIGGGSLEVAFGRGRLPDFVASLPLGAGRLTHEYFADTELPTPEQVRALRRRVRHQLRDVAARIRWEGPRTAVATSRTFQQLGRLCGAAPGRYGPFVDRELSCADLRGAIDRLAALPAADRARLPGISAPRAAQSLAGAVVGHTVMKLTGLRTVTICPWALREGVLLRHLEDGPSWWAEIARLSEKETAAAEPVPLRIAAARG</sequence>
<dbReference type="InterPro" id="IPR050273">
    <property type="entry name" value="GppA/Ppx_hydrolase"/>
</dbReference>
<dbReference type="InterPro" id="IPR043129">
    <property type="entry name" value="ATPase_NBD"/>
</dbReference>
<accession>A0ABU2QNJ9</accession>
<organism evidence="3 4">
    <name type="scientific">Streptomyces edwardsiae</name>
    <dbReference type="NCBI Taxonomy" id="3075527"/>
    <lineage>
        <taxon>Bacteria</taxon>
        <taxon>Bacillati</taxon>
        <taxon>Actinomycetota</taxon>
        <taxon>Actinomycetes</taxon>
        <taxon>Kitasatosporales</taxon>
        <taxon>Streptomycetaceae</taxon>
        <taxon>Streptomyces</taxon>
    </lineage>
</organism>
<protein>
    <submittedName>
        <fullName evidence="3">Ppx/GppA family phosphatase</fullName>
    </submittedName>
</protein>
<dbReference type="PANTHER" id="PTHR30005:SF0">
    <property type="entry name" value="RETROGRADE REGULATION PROTEIN 2"/>
    <property type="match status" value="1"/>
</dbReference>
<dbReference type="RefSeq" id="WP_030226637.1">
    <property type="nucleotide sequence ID" value="NZ_JAVRFB010000024.1"/>
</dbReference>
<reference evidence="4" key="1">
    <citation type="submission" date="2023-07" db="EMBL/GenBank/DDBJ databases">
        <title>30 novel species of actinomycetes from the DSMZ collection.</title>
        <authorList>
            <person name="Nouioui I."/>
        </authorList>
    </citation>
    <scope>NUCLEOTIDE SEQUENCE [LARGE SCALE GENOMIC DNA]</scope>
    <source>
        <strain evidence="4">DSM 41635</strain>
    </source>
</reference>
<gene>
    <name evidence="3" type="ORF">RM528_26730</name>
</gene>
<evidence type="ECO:0000259" key="2">
    <source>
        <dbReference type="Pfam" id="PF02541"/>
    </source>
</evidence>
<dbReference type="PANTHER" id="PTHR30005">
    <property type="entry name" value="EXOPOLYPHOSPHATASE"/>
    <property type="match status" value="1"/>
</dbReference>
<comment type="similarity">
    <text evidence="1">Belongs to the GppA/Ppx family.</text>
</comment>
<comment type="caution">
    <text evidence="3">The sequence shown here is derived from an EMBL/GenBank/DDBJ whole genome shotgun (WGS) entry which is preliminary data.</text>
</comment>
<feature type="domain" description="Ppx/GppA phosphatase N-terminal" evidence="2">
    <location>
        <begin position="16"/>
        <end position="303"/>
    </location>
</feature>
<dbReference type="Pfam" id="PF02541">
    <property type="entry name" value="Ppx-GppA"/>
    <property type="match status" value="1"/>
</dbReference>
<evidence type="ECO:0000313" key="4">
    <source>
        <dbReference type="Proteomes" id="UP001180503"/>
    </source>
</evidence>
<dbReference type="Gene3D" id="3.30.420.150">
    <property type="entry name" value="Exopolyphosphatase. Domain 2"/>
    <property type="match status" value="1"/>
</dbReference>
<name>A0ABU2QNJ9_9ACTN</name>
<proteinExistence type="inferred from homology"/>
<dbReference type="Gene3D" id="3.30.420.40">
    <property type="match status" value="1"/>
</dbReference>
<dbReference type="SUPFAM" id="SSF53067">
    <property type="entry name" value="Actin-like ATPase domain"/>
    <property type="match status" value="2"/>
</dbReference>
<evidence type="ECO:0000313" key="3">
    <source>
        <dbReference type="EMBL" id="MDT0405439.1"/>
    </source>
</evidence>
<dbReference type="InterPro" id="IPR003695">
    <property type="entry name" value="Ppx_GppA_N"/>
</dbReference>
<evidence type="ECO:0000256" key="1">
    <source>
        <dbReference type="ARBA" id="ARBA00007125"/>
    </source>
</evidence>
<dbReference type="Proteomes" id="UP001180503">
    <property type="component" value="Unassembled WGS sequence"/>
</dbReference>
<dbReference type="CDD" id="cd24056">
    <property type="entry name" value="ASKHA_NBD_MtPPX1-like"/>
    <property type="match status" value="1"/>
</dbReference>
<dbReference type="EMBL" id="JAVRFB010000024">
    <property type="protein sequence ID" value="MDT0405439.1"/>
    <property type="molecule type" value="Genomic_DNA"/>
</dbReference>